<keyword evidence="1" id="KW-0812">Transmembrane</keyword>
<feature type="transmembrane region" description="Helical" evidence="1">
    <location>
        <begin position="20"/>
        <end position="38"/>
    </location>
</feature>
<evidence type="ECO:0000313" key="2">
    <source>
        <dbReference type="EMBL" id="CAA9422580.1"/>
    </source>
</evidence>
<name>A0A6J4PY29_9BACT</name>
<accession>A0A6J4PY29</accession>
<feature type="transmembrane region" description="Helical" evidence="1">
    <location>
        <begin position="129"/>
        <end position="147"/>
    </location>
</feature>
<organism evidence="2">
    <name type="scientific">uncultured Pyrinomonadaceae bacterium</name>
    <dbReference type="NCBI Taxonomy" id="2283094"/>
    <lineage>
        <taxon>Bacteria</taxon>
        <taxon>Pseudomonadati</taxon>
        <taxon>Acidobacteriota</taxon>
        <taxon>Blastocatellia</taxon>
        <taxon>Blastocatellales</taxon>
        <taxon>Pyrinomonadaceae</taxon>
        <taxon>environmental samples</taxon>
    </lineage>
</organism>
<keyword evidence="1" id="KW-0472">Membrane</keyword>
<dbReference type="AlphaFoldDB" id="A0A6J4PY29"/>
<reference evidence="2" key="1">
    <citation type="submission" date="2020-02" db="EMBL/GenBank/DDBJ databases">
        <authorList>
            <person name="Meier V. D."/>
        </authorList>
    </citation>
    <scope>NUCLEOTIDE SEQUENCE</scope>
    <source>
        <strain evidence="2">AVDCRST_MAG74</strain>
    </source>
</reference>
<evidence type="ECO:0000256" key="1">
    <source>
        <dbReference type="SAM" id="Phobius"/>
    </source>
</evidence>
<sequence length="199" mass="22226">MASDLINVNPNALSSTIEFLTAMITPALLISATGSLVLSTSTRLGRVVDRVRELEGRLSELIMIEDKSGIPLYSKRLETIVHLLDKVTTRSRILQRAMSAFYYGLGLFVLTSLTIAVAGIFGIYRWMPIPVGVIGIMFLFYGSVLMLRETAMARATIKAEMDFTWTLAKTIAPREIISRYTMIDGELERKDETRDAVTR</sequence>
<dbReference type="EMBL" id="CADCUR010000276">
    <property type="protein sequence ID" value="CAA9422580.1"/>
    <property type="molecule type" value="Genomic_DNA"/>
</dbReference>
<dbReference type="InterPro" id="IPR021279">
    <property type="entry name" value="DUF2721"/>
</dbReference>
<proteinExistence type="predicted"/>
<gene>
    <name evidence="2" type="ORF">AVDCRST_MAG74-3099</name>
</gene>
<protein>
    <recommendedName>
        <fullName evidence="3">DUF2721 domain-containing protein</fullName>
    </recommendedName>
</protein>
<dbReference type="Pfam" id="PF11026">
    <property type="entry name" value="DUF2721"/>
    <property type="match status" value="1"/>
</dbReference>
<keyword evidence="1" id="KW-1133">Transmembrane helix</keyword>
<feature type="transmembrane region" description="Helical" evidence="1">
    <location>
        <begin position="100"/>
        <end position="123"/>
    </location>
</feature>
<evidence type="ECO:0008006" key="3">
    <source>
        <dbReference type="Google" id="ProtNLM"/>
    </source>
</evidence>